<organism evidence="2 3">
    <name type="scientific">Allacma fusca</name>
    <dbReference type="NCBI Taxonomy" id="39272"/>
    <lineage>
        <taxon>Eukaryota</taxon>
        <taxon>Metazoa</taxon>
        <taxon>Ecdysozoa</taxon>
        <taxon>Arthropoda</taxon>
        <taxon>Hexapoda</taxon>
        <taxon>Collembola</taxon>
        <taxon>Symphypleona</taxon>
        <taxon>Sminthuridae</taxon>
        <taxon>Allacma</taxon>
    </lineage>
</organism>
<proteinExistence type="predicted"/>
<dbReference type="SMART" id="SM01100">
    <property type="entry name" value="CRAL_TRIO_N"/>
    <property type="match status" value="1"/>
</dbReference>
<dbReference type="PANTHER" id="PTHR23324">
    <property type="entry name" value="SEC14 RELATED PROTEIN"/>
    <property type="match status" value="1"/>
</dbReference>
<dbReference type="CDD" id="cd00170">
    <property type="entry name" value="SEC14"/>
    <property type="match status" value="1"/>
</dbReference>
<dbReference type="InterPro" id="IPR001251">
    <property type="entry name" value="CRAL-TRIO_dom"/>
</dbReference>
<evidence type="ECO:0000313" key="2">
    <source>
        <dbReference type="EMBL" id="CAG7718747.1"/>
    </source>
</evidence>
<dbReference type="Pfam" id="PF00650">
    <property type="entry name" value="CRAL_TRIO"/>
    <property type="match status" value="1"/>
</dbReference>
<dbReference type="EMBL" id="CAJVCH010055722">
    <property type="protein sequence ID" value="CAG7718747.1"/>
    <property type="molecule type" value="Genomic_DNA"/>
</dbReference>
<dbReference type="GO" id="GO:0005737">
    <property type="term" value="C:cytoplasm"/>
    <property type="evidence" value="ECO:0007669"/>
    <property type="project" value="TreeGrafter"/>
</dbReference>
<evidence type="ECO:0000313" key="3">
    <source>
        <dbReference type="Proteomes" id="UP000708208"/>
    </source>
</evidence>
<evidence type="ECO:0000259" key="1">
    <source>
        <dbReference type="PROSITE" id="PS50191"/>
    </source>
</evidence>
<comment type="caution">
    <text evidence="2">The sequence shown here is derived from an EMBL/GenBank/DDBJ whole genome shotgun (WGS) entry which is preliminary data.</text>
</comment>
<protein>
    <recommendedName>
        <fullName evidence="1">CRAL-TRIO domain-containing protein</fullName>
    </recommendedName>
</protein>
<dbReference type="InterPro" id="IPR011074">
    <property type="entry name" value="CRAL/TRIO_N_dom"/>
</dbReference>
<dbReference type="PROSITE" id="PS50191">
    <property type="entry name" value="CRAL_TRIO"/>
    <property type="match status" value="1"/>
</dbReference>
<gene>
    <name evidence="2" type="ORF">AFUS01_LOCUS8118</name>
</gene>
<dbReference type="Proteomes" id="UP000708208">
    <property type="component" value="Unassembled WGS sequence"/>
</dbReference>
<keyword evidence="3" id="KW-1185">Reference proteome</keyword>
<sequence>MAAPNLHELEILGEFRANVKDLNLNELLNSDMELLRWIRARDYNLDQAELMLRKHMKWREEIGYDQLAFWDMPKLCEDLMPETMLGFDDDNCPVLVSPSGKWDMKKTLEVVGSETALLSRWKIAKTIEEAMKGKLTSEGVPVTQYSVITDLQGLTISQGTIAVLQAVSDCAQIFEANFPESSKYLIVINAPWFFATFYKCLKPFLSEKTKAKTHIYGKCRKEWTEFLGSKFPPHVIPRLYGGSNNIEIPLL</sequence>
<dbReference type="OrthoDB" id="1434354at2759"/>
<accession>A0A8J2JH87</accession>
<feature type="domain" description="CRAL-TRIO" evidence="1">
    <location>
        <begin position="72"/>
        <end position="248"/>
    </location>
</feature>
<dbReference type="InterPro" id="IPR051064">
    <property type="entry name" value="SEC14/CRAL-TRIO_domain"/>
</dbReference>
<dbReference type="SMART" id="SM00516">
    <property type="entry name" value="SEC14"/>
    <property type="match status" value="1"/>
</dbReference>
<dbReference type="AlphaFoldDB" id="A0A8J2JH87"/>
<reference evidence="2" key="1">
    <citation type="submission" date="2021-06" db="EMBL/GenBank/DDBJ databases">
        <authorList>
            <person name="Hodson N. C."/>
            <person name="Mongue J. A."/>
            <person name="Jaron S. K."/>
        </authorList>
    </citation>
    <scope>NUCLEOTIDE SEQUENCE</scope>
</reference>
<dbReference type="PANTHER" id="PTHR23324:SF83">
    <property type="entry name" value="SEC14-LIKE PROTEIN 2"/>
    <property type="match status" value="1"/>
</dbReference>
<name>A0A8J2JH87_9HEXA</name>